<accession>H8Z6A5</accession>
<dbReference type="HOGENOM" id="CLU_2262552_0_0_6"/>
<proteinExistence type="predicted"/>
<keyword evidence="2" id="KW-1185">Reference proteome</keyword>
<dbReference type="Proteomes" id="UP000002964">
    <property type="component" value="Unassembled WGS sequence"/>
</dbReference>
<dbReference type="EMBL" id="JH603170">
    <property type="protein sequence ID" value="EIC20689.1"/>
    <property type="molecule type" value="Genomic_DNA"/>
</dbReference>
<protein>
    <recommendedName>
        <fullName evidence="3">ATPase component of ABC transporters with duplicated ATPase domain</fullName>
    </recommendedName>
</protein>
<gene>
    <name evidence="1" type="ORF">Thi970DRAFT_04344</name>
</gene>
<dbReference type="STRING" id="631362.Thi970DRAFT_04344"/>
<dbReference type="PANTHER" id="PTHR42855">
    <property type="entry name" value="ABC TRANSPORTER ATP-BINDING SUBUNIT"/>
    <property type="match status" value="1"/>
</dbReference>
<reference evidence="2" key="1">
    <citation type="submission" date="2011-06" db="EMBL/GenBank/DDBJ databases">
        <authorList>
            <consortium name="US DOE Joint Genome Institute (JGI-PGF)"/>
            <person name="Lucas S."/>
            <person name="Han J."/>
            <person name="Lapidus A."/>
            <person name="Cheng J.-F."/>
            <person name="Goodwin L."/>
            <person name="Pitluck S."/>
            <person name="Peters L."/>
            <person name="Land M.L."/>
            <person name="Hauser L."/>
            <person name="Vogl K."/>
            <person name="Liu Z."/>
            <person name="Overmann J."/>
            <person name="Frigaard N.-U."/>
            <person name="Bryant D.A."/>
            <person name="Woyke T.J."/>
        </authorList>
    </citation>
    <scope>NUCLEOTIDE SEQUENCE [LARGE SCALE GENOMIC DNA]</scope>
    <source>
        <strain evidence="2">970</strain>
    </source>
</reference>
<evidence type="ECO:0000313" key="1">
    <source>
        <dbReference type="EMBL" id="EIC20689.1"/>
    </source>
</evidence>
<dbReference type="Gene3D" id="3.40.50.300">
    <property type="entry name" value="P-loop containing nucleotide triphosphate hydrolases"/>
    <property type="match status" value="1"/>
</dbReference>
<reference evidence="1 2" key="2">
    <citation type="submission" date="2011-11" db="EMBL/GenBank/DDBJ databases">
        <authorList>
            <consortium name="US DOE Joint Genome Institute"/>
            <person name="Lucas S."/>
            <person name="Han J."/>
            <person name="Lapidus A."/>
            <person name="Cheng J.-F."/>
            <person name="Goodwin L."/>
            <person name="Pitluck S."/>
            <person name="Peters L."/>
            <person name="Ovchinnikova G."/>
            <person name="Zhang X."/>
            <person name="Detter J.C."/>
            <person name="Han C."/>
            <person name="Tapia R."/>
            <person name="Land M."/>
            <person name="Hauser L."/>
            <person name="Kyrpides N."/>
            <person name="Ivanova N."/>
            <person name="Pagani I."/>
            <person name="Vogl K."/>
            <person name="Liu Z."/>
            <person name="Overmann J."/>
            <person name="Frigaard N.-U."/>
            <person name="Bryant D."/>
            <person name="Woyke T."/>
        </authorList>
    </citation>
    <scope>NUCLEOTIDE SEQUENCE [LARGE SCALE GENOMIC DNA]</scope>
    <source>
        <strain evidence="1 2">970</strain>
    </source>
</reference>
<dbReference type="eggNOG" id="COG0488">
    <property type="taxonomic scope" value="Bacteria"/>
</dbReference>
<dbReference type="InterPro" id="IPR051309">
    <property type="entry name" value="ABCF_ATPase"/>
</dbReference>
<dbReference type="AlphaFoldDB" id="H8Z6A5"/>
<dbReference type="InterPro" id="IPR027417">
    <property type="entry name" value="P-loop_NTPase"/>
</dbReference>
<dbReference type="SUPFAM" id="SSF52540">
    <property type="entry name" value="P-loop containing nucleoside triphosphate hydrolases"/>
    <property type="match status" value="1"/>
</dbReference>
<sequence length="103" mass="11378">MTANPTISLSWNPTFDLYSQPHHTVRRQADILLLGEPTNLLDMESIESLNTALEGYPGTLILVSHDREFVSSLATRIIELTPQGVINFSGNYEEYLESGSAPA</sequence>
<dbReference type="PANTHER" id="PTHR42855:SF1">
    <property type="entry name" value="ABC TRANSPORTER DOMAIN-CONTAINING PROTEIN"/>
    <property type="match status" value="1"/>
</dbReference>
<organism evidence="1 2">
    <name type="scientific">Thiorhodovibrio frisius</name>
    <dbReference type="NCBI Taxonomy" id="631362"/>
    <lineage>
        <taxon>Bacteria</taxon>
        <taxon>Pseudomonadati</taxon>
        <taxon>Pseudomonadota</taxon>
        <taxon>Gammaproteobacteria</taxon>
        <taxon>Chromatiales</taxon>
        <taxon>Chromatiaceae</taxon>
        <taxon>Thiorhodovibrio</taxon>
    </lineage>
</organism>
<evidence type="ECO:0008006" key="3">
    <source>
        <dbReference type="Google" id="ProtNLM"/>
    </source>
</evidence>
<dbReference type="RefSeq" id="WP_009151092.1">
    <property type="nucleotide sequence ID" value="NZ_CP121471.1"/>
</dbReference>
<name>H8Z6A5_9GAMM</name>
<evidence type="ECO:0000313" key="2">
    <source>
        <dbReference type="Proteomes" id="UP000002964"/>
    </source>
</evidence>